<dbReference type="Pfam" id="PF00092">
    <property type="entry name" value="VWA"/>
    <property type="match status" value="1"/>
</dbReference>
<dbReference type="SUPFAM" id="SSF53300">
    <property type="entry name" value="vWA-like"/>
    <property type="match status" value="1"/>
</dbReference>
<dbReference type="Pfam" id="PF13400">
    <property type="entry name" value="Tad"/>
    <property type="match status" value="1"/>
</dbReference>
<name>A0A4P7ICF5_9ACTN</name>
<evidence type="ECO:0000259" key="1">
    <source>
        <dbReference type="PROSITE" id="PS50234"/>
    </source>
</evidence>
<reference evidence="2 3" key="1">
    <citation type="submission" date="2019-03" db="EMBL/GenBank/DDBJ databases">
        <title>Three New Species of Nocardioides, Nocardioides euryhalodurans sp. nov., Nocardioides seonyuensis sp. nov. and Nocardioides eburneoflavus sp. nov. Iolated from Soil.</title>
        <authorList>
            <person name="Roh S.G."/>
            <person name="Lee C."/>
            <person name="Kim M.-K."/>
            <person name="Kim S.B."/>
        </authorList>
    </citation>
    <scope>NUCLEOTIDE SEQUENCE [LARGE SCALE GENOMIC DNA]</scope>
    <source>
        <strain evidence="2 3">MMS17-SY207-3</strain>
    </source>
</reference>
<dbReference type="EMBL" id="CP038436">
    <property type="protein sequence ID" value="QBX54784.1"/>
    <property type="molecule type" value="Genomic_DNA"/>
</dbReference>
<dbReference type="InterPro" id="IPR028087">
    <property type="entry name" value="Tad_N"/>
</dbReference>
<dbReference type="RefSeq" id="WP_135266753.1">
    <property type="nucleotide sequence ID" value="NZ_CP038436.1"/>
</dbReference>
<dbReference type="Gene3D" id="3.40.50.410">
    <property type="entry name" value="von Willebrand factor, type A domain"/>
    <property type="match status" value="1"/>
</dbReference>
<keyword evidence="3" id="KW-1185">Reference proteome</keyword>
<protein>
    <submittedName>
        <fullName evidence="2">VWA domain-containing protein</fullName>
    </submittedName>
</protein>
<dbReference type="CDD" id="cd00198">
    <property type="entry name" value="vWFA"/>
    <property type="match status" value="1"/>
</dbReference>
<feature type="domain" description="VWFA" evidence="1">
    <location>
        <begin position="190"/>
        <end position="469"/>
    </location>
</feature>
<dbReference type="OrthoDB" id="4904988at2"/>
<evidence type="ECO:0000313" key="3">
    <source>
        <dbReference type="Proteomes" id="UP000294853"/>
    </source>
</evidence>
<sequence length="483" mass="51286">MGRRLRREERGAMVPLVALLTLVMFGCAALAVDITSLAMERQRLHDHVDSAAHAGAFELPQNGVNAVAEAVEMAKAQDPEINPDVDLFCIVSSTGQSQRVKSDQIPSTCNPGSPPYNSGHYPGLRCNTKICAIPCHPAQGDQCNSVRVTDSKDVDYGFAPVIGIHEGSTGAVSSTACKGSCGDEVPNPMDVVILADRTPSMADDDREDMKDAILDSLDTMNPLMHYVAFGTIHKSKTNNFDTWCRTEDTTSAQGPSGGTWIPLQFSNDYRIMDASPRRNDSSDLVRGIDCLPGSKRGGYGTHLAAPLKAAVRYLTNRSANNLSHLPKRPGTATKLVILETDGRPEETIVGNYSGLDSSSEMGKDYRQSGAGQVGCDNFTKIADEAKKDDVVIMTIGFGNANTFTCNTNGTGSKVRDVLASAASPNPVTGVSSSASDCGSGSGRTAENADGDYFFCAASGADLKDLFKVALIQATTSIRLVEMP</sequence>
<gene>
    <name evidence="2" type="ORF">EXE58_04420</name>
</gene>
<dbReference type="PROSITE" id="PS51257">
    <property type="entry name" value="PROKAR_LIPOPROTEIN"/>
    <property type="match status" value="1"/>
</dbReference>
<dbReference type="InterPro" id="IPR002035">
    <property type="entry name" value="VWF_A"/>
</dbReference>
<evidence type="ECO:0000313" key="2">
    <source>
        <dbReference type="EMBL" id="QBX54784.1"/>
    </source>
</evidence>
<dbReference type="PROSITE" id="PS50234">
    <property type="entry name" value="VWFA"/>
    <property type="match status" value="1"/>
</dbReference>
<organism evidence="2 3">
    <name type="scientific">Nocardioides seonyuensis</name>
    <dbReference type="NCBI Taxonomy" id="2518371"/>
    <lineage>
        <taxon>Bacteria</taxon>
        <taxon>Bacillati</taxon>
        <taxon>Actinomycetota</taxon>
        <taxon>Actinomycetes</taxon>
        <taxon>Propionibacteriales</taxon>
        <taxon>Nocardioidaceae</taxon>
        <taxon>Nocardioides</taxon>
    </lineage>
</organism>
<dbReference type="Proteomes" id="UP000294853">
    <property type="component" value="Chromosome"/>
</dbReference>
<dbReference type="InterPro" id="IPR036465">
    <property type="entry name" value="vWFA_dom_sf"/>
</dbReference>
<accession>A0A4P7ICF5</accession>
<proteinExistence type="predicted"/>
<dbReference type="AlphaFoldDB" id="A0A4P7ICF5"/>
<dbReference type="KEGG" id="nsn:EXE58_04420"/>